<protein>
    <submittedName>
        <fullName evidence="5">Peptide chain release factor 2</fullName>
    </submittedName>
    <submittedName>
        <fullName evidence="4">Peptide chain release factor Prf</fullName>
    </submittedName>
</protein>
<evidence type="ECO:0000256" key="1">
    <source>
        <dbReference type="ARBA" id="ARBA00010835"/>
    </source>
</evidence>
<evidence type="ECO:0000313" key="6">
    <source>
        <dbReference type="Proteomes" id="UP000431451"/>
    </source>
</evidence>
<dbReference type="NCBIfam" id="TIGR03072">
    <property type="entry name" value="release_prfH"/>
    <property type="match status" value="1"/>
</dbReference>
<proteinExistence type="inferred from homology"/>
<evidence type="ECO:0000259" key="3">
    <source>
        <dbReference type="Pfam" id="PF00472"/>
    </source>
</evidence>
<dbReference type="PANTHER" id="PTHR43804">
    <property type="entry name" value="LD18447P"/>
    <property type="match status" value="1"/>
</dbReference>
<dbReference type="GeneID" id="68877271"/>
<reference evidence="5 6" key="1">
    <citation type="submission" date="2018-06" db="EMBL/GenBank/DDBJ databases">
        <authorList>
            <consortium name="IHU Genomes"/>
        </authorList>
    </citation>
    <scope>NUCLEOTIDE SEQUENCE [LARGE SCALE GENOMIC DNA]</scope>
    <source>
        <strain evidence="5 6">NEC25</strain>
    </source>
</reference>
<dbReference type="Proteomes" id="UP000431451">
    <property type="component" value="Unassembled WGS sequence"/>
</dbReference>
<dbReference type="EMBL" id="CAMTCP010000088">
    <property type="protein sequence ID" value="CAI3548499.1"/>
    <property type="molecule type" value="Genomic_DNA"/>
</dbReference>
<dbReference type="InterPro" id="IPR050057">
    <property type="entry name" value="Prokaryotic/Mito_RF"/>
</dbReference>
<gene>
    <name evidence="5" type="primary">prfB_2</name>
    <name evidence="4" type="ORF">CNEO2_170028</name>
    <name evidence="5" type="ORF">CNEONATNEC25_01918</name>
</gene>
<comment type="similarity">
    <text evidence="1">Belongs to the prokaryotic/mitochondrial release factor family.</text>
</comment>
<dbReference type="Gene3D" id="3.30.70.1660">
    <property type="match status" value="1"/>
</dbReference>
<dbReference type="EMBL" id="UWJD01000001">
    <property type="protein sequence ID" value="VCT84318.1"/>
    <property type="molecule type" value="Genomic_DNA"/>
</dbReference>
<organism evidence="5 6">
    <name type="scientific">Clostridium neonatale</name>
    <dbReference type="NCBI Taxonomy" id="137838"/>
    <lineage>
        <taxon>Bacteria</taxon>
        <taxon>Bacillati</taxon>
        <taxon>Bacillota</taxon>
        <taxon>Clostridia</taxon>
        <taxon>Eubacteriales</taxon>
        <taxon>Clostridiaceae</taxon>
        <taxon>Clostridium</taxon>
    </lineage>
</organism>
<dbReference type="GO" id="GO:0003747">
    <property type="term" value="F:translation release factor activity"/>
    <property type="evidence" value="ECO:0007669"/>
    <property type="project" value="InterPro"/>
</dbReference>
<dbReference type="Proteomes" id="UP001189143">
    <property type="component" value="Unassembled WGS sequence"/>
</dbReference>
<sequence>MRLQISSGNGPEECELAVRKFLDSIKKEFKNLEIVETSKGKYKDTYKYVVVESTDDLSFLEGSIKWICESPYRKNHKRKNWFIDVSVISGIQEYYLDEDLIKFETFRCSGNGGQNVNKVESGVRAIYEPLKLIVEATEERNQKMNKNIAIRKLEKAAKDLNNKALKDNSCERWLENKAIERGNEIRIYKGKKFLRIK</sequence>
<dbReference type="InterPro" id="IPR045853">
    <property type="entry name" value="Pep_chain_release_fac_I_sf"/>
</dbReference>
<evidence type="ECO:0000256" key="2">
    <source>
        <dbReference type="ARBA" id="ARBA00022481"/>
    </source>
</evidence>
<accession>A0A650MBH9</accession>
<dbReference type="InterPro" id="IPR000352">
    <property type="entry name" value="Pep_chain_release_fac_I"/>
</dbReference>
<feature type="domain" description="Prokaryotic-type class I peptide chain release factors" evidence="3">
    <location>
        <begin position="94"/>
        <end position="192"/>
    </location>
</feature>
<dbReference type="Pfam" id="PF00472">
    <property type="entry name" value="RF-1"/>
    <property type="match status" value="1"/>
</dbReference>
<dbReference type="SUPFAM" id="SSF75620">
    <property type="entry name" value="Release factor"/>
    <property type="match status" value="1"/>
</dbReference>
<name>A0A650MBH9_9CLOT</name>
<reference evidence="4" key="2">
    <citation type="submission" date="2022-10" db="EMBL/GenBank/DDBJ databases">
        <authorList>
            <person name="Aires J."/>
            <person name="Mesa V."/>
        </authorList>
    </citation>
    <scope>NUCLEOTIDE SEQUENCE</scope>
    <source>
        <strain evidence="4">Clostridium neonatale JD116</strain>
    </source>
</reference>
<keyword evidence="2" id="KW-0488">Methylation</keyword>
<evidence type="ECO:0000313" key="4">
    <source>
        <dbReference type="EMBL" id="CAI3548499.1"/>
    </source>
</evidence>
<dbReference type="AlphaFoldDB" id="A0A650MBH9"/>
<evidence type="ECO:0000313" key="5">
    <source>
        <dbReference type="EMBL" id="VCT84318.1"/>
    </source>
</evidence>
<dbReference type="PANTHER" id="PTHR43804:SF7">
    <property type="entry name" value="LD18447P"/>
    <property type="match status" value="1"/>
</dbReference>
<dbReference type="Gene3D" id="3.30.160.20">
    <property type="match status" value="1"/>
</dbReference>
<dbReference type="RefSeq" id="WP_125148108.1">
    <property type="nucleotide sequence ID" value="NZ_CAKJVD010000054.1"/>
</dbReference>
<dbReference type="InterPro" id="IPR017509">
    <property type="entry name" value="PrfH"/>
</dbReference>